<proteinExistence type="predicted"/>
<dbReference type="Proteomes" id="UP000821837">
    <property type="component" value="Unassembled WGS sequence"/>
</dbReference>
<protein>
    <submittedName>
        <fullName evidence="2">Uncharacterized protein</fullName>
    </submittedName>
</protein>
<keyword evidence="3" id="KW-1185">Reference proteome</keyword>
<dbReference type="AlphaFoldDB" id="A0A9D4T3I3"/>
<evidence type="ECO:0000313" key="2">
    <source>
        <dbReference type="EMBL" id="KAH7968533.1"/>
    </source>
</evidence>
<feature type="compositionally biased region" description="Polar residues" evidence="1">
    <location>
        <begin position="100"/>
        <end position="120"/>
    </location>
</feature>
<comment type="caution">
    <text evidence="2">The sequence shown here is derived from an EMBL/GenBank/DDBJ whole genome shotgun (WGS) entry which is preliminary data.</text>
</comment>
<reference evidence="2" key="2">
    <citation type="submission" date="2021-09" db="EMBL/GenBank/DDBJ databases">
        <authorList>
            <person name="Jia N."/>
            <person name="Wang J."/>
            <person name="Shi W."/>
            <person name="Du L."/>
            <person name="Sun Y."/>
            <person name="Zhan W."/>
            <person name="Jiang J."/>
            <person name="Wang Q."/>
            <person name="Zhang B."/>
            <person name="Ji P."/>
            <person name="Sakyi L.B."/>
            <person name="Cui X."/>
            <person name="Yuan T."/>
            <person name="Jiang B."/>
            <person name="Yang W."/>
            <person name="Lam T.T.-Y."/>
            <person name="Chang Q."/>
            <person name="Ding S."/>
            <person name="Wang X."/>
            <person name="Zhu J."/>
            <person name="Ruan X."/>
            <person name="Zhao L."/>
            <person name="Wei J."/>
            <person name="Que T."/>
            <person name="Du C."/>
            <person name="Cheng J."/>
            <person name="Dai P."/>
            <person name="Han X."/>
            <person name="Huang E."/>
            <person name="Gao Y."/>
            <person name="Liu J."/>
            <person name="Shao H."/>
            <person name="Ye R."/>
            <person name="Li L."/>
            <person name="Wei W."/>
            <person name="Wang X."/>
            <person name="Wang C."/>
            <person name="Huo Q."/>
            <person name="Li W."/>
            <person name="Guo W."/>
            <person name="Chen H."/>
            <person name="Chen S."/>
            <person name="Zhou L."/>
            <person name="Zhou L."/>
            <person name="Ni X."/>
            <person name="Tian J."/>
            <person name="Zhou Y."/>
            <person name="Sheng Y."/>
            <person name="Liu T."/>
            <person name="Pan Y."/>
            <person name="Xia L."/>
            <person name="Li J."/>
            <person name="Zhao F."/>
            <person name="Cao W."/>
        </authorList>
    </citation>
    <scope>NUCLEOTIDE SEQUENCE</scope>
    <source>
        <strain evidence="2">Rsan-2018</strain>
        <tissue evidence="2">Larvae</tissue>
    </source>
</reference>
<feature type="compositionally biased region" description="Basic residues" evidence="1">
    <location>
        <begin position="75"/>
        <end position="85"/>
    </location>
</feature>
<gene>
    <name evidence="2" type="ORF">HPB52_009347</name>
</gene>
<evidence type="ECO:0000256" key="1">
    <source>
        <dbReference type="SAM" id="MobiDB-lite"/>
    </source>
</evidence>
<organism evidence="2 3">
    <name type="scientific">Rhipicephalus sanguineus</name>
    <name type="common">Brown dog tick</name>
    <name type="synonym">Ixodes sanguineus</name>
    <dbReference type="NCBI Taxonomy" id="34632"/>
    <lineage>
        <taxon>Eukaryota</taxon>
        <taxon>Metazoa</taxon>
        <taxon>Ecdysozoa</taxon>
        <taxon>Arthropoda</taxon>
        <taxon>Chelicerata</taxon>
        <taxon>Arachnida</taxon>
        <taxon>Acari</taxon>
        <taxon>Parasitiformes</taxon>
        <taxon>Ixodida</taxon>
        <taxon>Ixodoidea</taxon>
        <taxon>Ixodidae</taxon>
        <taxon>Rhipicephalinae</taxon>
        <taxon>Rhipicephalus</taxon>
        <taxon>Rhipicephalus</taxon>
    </lineage>
</organism>
<sequence>MSPPLRRGMYLPSKSIERVAEEFENCPQRRECHSYSEFVSALDAVMRTQMVQERRPGPQNPWWDKEVEVAWKQRRQANREHRRTVKGLNTERRQPVPVLNSLQAKKNHTGPSRGSQWNGL</sequence>
<reference evidence="2" key="1">
    <citation type="journal article" date="2020" name="Cell">
        <title>Large-Scale Comparative Analyses of Tick Genomes Elucidate Their Genetic Diversity and Vector Capacities.</title>
        <authorList>
            <consortium name="Tick Genome and Microbiome Consortium (TIGMIC)"/>
            <person name="Jia N."/>
            <person name="Wang J."/>
            <person name="Shi W."/>
            <person name="Du L."/>
            <person name="Sun Y."/>
            <person name="Zhan W."/>
            <person name="Jiang J.F."/>
            <person name="Wang Q."/>
            <person name="Zhang B."/>
            <person name="Ji P."/>
            <person name="Bell-Sakyi L."/>
            <person name="Cui X.M."/>
            <person name="Yuan T.T."/>
            <person name="Jiang B.G."/>
            <person name="Yang W.F."/>
            <person name="Lam T.T."/>
            <person name="Chang Q.C."/>
            <person name="Ding S.J."/>
            <person name="Wang X.J."/>
            <person name="Zhu J.G."/>
            <person name="Ruan X.D."/>
            <person name="Zhao L."/>
            <person name="Wei J.T."/>
            <person name="Ye R.Z."/>
            <person name="Que T.C."/>
            <person name="Du C.H."/>
            <person name="Zhou Y.H."/>
            <person name="Cheng J.X."/>
            <person name="Dai P.F."/>
            <person name="Guo W.B."/>
            <person name="Han X.H."/>
            <person name="Huang E.J."/>
            <person name="Li L.F."/>
            <person name="Wei W."/>
            <person name="Gao Y.C."/>
            <person name="Liu J.Z."/>
            <person name="Shao H.Z."/>
            <person name="Wang X."/>
            <person name="Wang C.C."/>
            <person name="Yang T.C."/>
            <person name="Huo Q.B."/>
            <person name="Li W."/>
            <person name="Chen H.Y."/>
            <person name="Chen S.E."/>
            <person name="Zhou L.G."/>
            <person name="Ni X.B."/>
            <person name="Tian J.H."/>
            <person name="Sheng Y."/>
            <person name="Liu T."/>
            <person name="Pan Y.S."/>
            <person name="Xia L.Y."/>
            <person name="Li J."/>
            <person name="Zhao F."/>
            <person name="Cao W.C."/>
        </authorList>
    </citation>
    <scope>NUCLEOTIDE SEQUENCE</scope>
    <source>
        <strain evidence="2">Rsan-2018</strain>
    </source>
</reference>
<feature type="region of interest" description="Disordered" evidence="1">
    <location>
        <begin position="75"/>
        <end position="120"/>
    </location>
</feature>
<accession>A0A9D4T3I3</accession>
<evidence type="ECO:0000313" key="3">
    <source>
        <dbReference type="Proteomes" id="UP000821837"/>
    </source>
</evidence>
<dbReference type="EMBL" id="JABSTV010001248">
    <property type="protein sequence ID" value="KAH7968533.1"/>
    <property type="molecule type" value="Genomic_DNA"/>
</dbReference>
<name>A0A9D4T3I3_RHISA</name>